<sequence>MSRTAVYIGIGLTVVAAIRLATDPSSLHLGALVVIALVTLVAVVGVVLQARSRLAGADARREAMTRDGLNWVADVRIDREVLERIVGPVADPPATVALGAFDGEVEVWLDATGSAGVLPEGRATAVQHPRNPDAPWGVLVEAADAPIPFDVVGALWGAVPVTEARTREVVVVLNGPVSPGRP</sequence>
<accession>A0ABT9BTY0</accession>
<name>A0ABT9BTY0_9MICO</name>
<dbReference type="Proteomes" id="UP001241072">
    <property type="component" value="Unassembled WGS sequence"/>
</dbReference>
<protein>
    <submittedName>
        <fullName evidence="2">Uncharacterized protein</fullName>
    </submittedName>
</protein>
<feature type="transmembrane region" description="Helical" evidence="1">
    <location>
        <begin position="27"/>
        <end position="48"/>
    </location>
</feature>
<evidence type="ECO:0000313" key="3">
    <source>
        <dbReference type="Proteomes" id="UP001241072"/>
    </source>
</evidence>
<comment type="caution">
    <text evidence="2">The sequence shown here is derived from an EMBL/GenBank/DDBJ whole genome shotgun (WGS) entry which is preliminary data.</text>
</comment>
<dbReference type="RefSeq" id="WP_305003686.1">
    <property type="nucleotide sequence ID" value="NZ_JAUQUB010000004.1"/>
</dbReference>
<keyword evidence="3" id="KW-1185">Reference proteome</keyword>
<proteinExistence type="predicted"/>
<organism evidence="2 3">
    <name type="scientific">Antiquaquibacter soli</name>
    <dbReference type="NCBI Taxonomy" id="3064523"/>
    <lineage>
        <taxon>Bacteria</taxon>
        <taxon>Bacillati</taxon>
        <taxon>Actinomycetota</taxon>
        <taxon>Actinomycetes</taxon>
        <taxon>Micrococcales</taxon>
        <taxon>Microbacteriaceae</taxon>
        <taxon>Antiquaquibacter</taxon>
    </lineage>
</organism>
<keyword evidence="1" id="KW-0812">Transmembrane</keyword>
<gene>
    <name evidence="2" type="ORF">Q5716_13550</name>
</gene>
<evidence type="ECO:0000256" key="1">
    <source>
        <dbReference type="SAM" id="Phobius"/>
    </source>
</evidence>
<dbReference type="EMBL" id="JAUQUB010000004">
    <property type="protein sequence ID" value="MDO7883256.1"/>
    <property type="molecule type" value="Genomic_DNA"/>
</dbReference>
<reference evidence="2 3" key="1">
    <citation type="submission" date="2023-07" db="EMBL/GenBank/DDBJ databases">
        <title>Protaetiibacter sp. nov WY-16 isolated from soil.</title>
        <authorList>
            <person name="Liu B."/>
            <person name="Wan Y."/>
        </authorList>
    </citation>
    <scope>NUCLEOTIDE SEQUENCE [LARGE SCALE GENOMIC DNA]</scope>
    <source>
        <strain evidence="2 3">WY-16</strain>
    </source>
</reference>
<evidence type="ECO:0000313" key="2">
    <source>
        <dbReference type="EMBL" id="MDO7883256.1"/>
    </source>
</evidence>
<keyword evidence="1" id="KW-0472">Membrane</keyword>
<keyword evidence="1" id="KW-1133">Transmembrane helix</keyword>